<dbReference type="EnsemblPlants" id="MELO3C035733.2.1">
    <property type="protein sequence ID" value="MELO3C035733.2.1"/>
    <property type="gene ID" value="MELO3C035733.2"/>
</dbReference>
<reference evidence="1" key="1">
    <citation type="submission" date="2023-03" db="UniProtKB">
        <authorList>
            <consortium name="EnsemblPlants"/>
        </authorList>
    </citation>
    <scope>IDENTIFICATION</scope>
</reference>
<proteinExistence type="predicted"/>
<evidence type="ECO:0008006" key="2">
    <source>
        <dbReference type="Google" id="ProtNLM"/>
    </source>
</evidence>
<sequence>MEYCKSEKSRSRREIKIKKRMRKSKSLPSIIPNYNSLFEESEDELTLHTAWNRLAAMFNDTHLETQAIDTDQPSDHKLLQIGAANTRIFLYQNALKGEWEYVELLLDESPHIVRSAITRNKEIILHIAAGSPTN</sequence>
<dbReference type="Gramene" id="MELO3C035733.2.1">
    <property type="protein sequence ID" value="MELO3C035733.2.1"/>
    <property type="gene ID" value="MELO3C035733.2"/>
</dbReference>
<protein>
    <recommendedName>
        <fullName evidence="2">Ankyrin repeat-containing protein</fullName>
    </recommendedName>
</protein>
<accession>A0A9I9EM34</accession>
<organism evidence="1">
    <name type="scientific">Cucumis melo</name>
    <name type="common">Muskmelon</name>
    <dbReference type="NCBI Taxonomy" id="3656"/>
    <lineage>
        <taxon>Eukaryota</taxon>
        <taxon>Viridiplantae</taxon>
        <taxon>Streptophyta</taxon>
        <taxon>Embryophyta</taxon>
        <taxon>Tracheophyta</taxon>
        <taxon>Spermatophyta</taxon>
        <taxon>Magnoliopsida</taxon>
        <taxon>eudicotyledons</taxon>
        <taxon>Gunneridae</taxon>
        <taxon>Pentapetalae</taxon>
        <taxon>rosids</taxon>
        <taxon>fabids</taxon>
        <taxon>Cucurbitales</taxon>
        <taxon>Cucurbitaceae</taxon>
        <taxon>Benincaseae</taxon>
        <taxon>Cucumis</taxon>
    </lineage>
</organism>
<name>A0A9I9EM34_CUCME</name>
<dbReference type="AlphaFoldDB" id="A0A9I9EM34"/>
<evidence type="ECO:0000313" key="1">
    <source>
        <dbReference type="EnsemblPlants" id="MELO3C035733.2.1"/>
    </source>
</evidence>